<feature type="region of interest" description="Disordered" evidence="1">
    <location>
        <begin position="1"/>
        <end position="27"/>
    </location>
</feature>
<evidence type="ECO:0000256" key="1">
    <source>
        <dbReference type="SAM" id="MobiDB-lite"/>
    </source>
</evidence>
<accession>A0ABN2I6C7</accession>
<dbReference type="Proteomes" id="UP001500618">
    <property type="component" value="Unassembled WGS sequence"/>
</dbReference>
<evidence type="ECO:0000313" key="2">
    <source>
        <dbReference type="EMBL" id="GAA1699435.1"/>
    </source>
</evidence>
<name>A0ABN2I6C7_9ACTN</name>
<keyword evidence="3" id="KW-1185">Reference proteome</keyword>
<organism evidence="2 3">
    <name type="scientific">Fodinicola feengrottensis</name>
    <dbReference type="NCBI Taxonomy" id="435914"/>
    <lineage>
        <taxon>Bacteria</taxon>
        <taxon>Bacillati</taxon>
        <taxon>Actinomycetota</taxon>
        <taxon>Actinomycetes</taxon>
        <taxon>Mycobacteriales</taxon>
        <taxon>Fodinicola</taxon>
    </lineage>
</organism>
<protein>
    <submittedName>
        <fullName evidence="2">Uncharacterized protein</fullName>
    </submittedName>
</protein>
<comment type="caution">
    <text evidence="2">The sequence shown here is derived from an EMBL/GenBank/DDBJ whole genome shotgun (WGS) entry which is preliminary data.</text>
</comment>
<gene>
    <name evidence="2" type="ORF">GCM10009765_56060</name>
</gene>
<dbReference type="EMBL" id="BAAANY010000022">
    <property type="protein sequence ID" value="GAA1699435.1"/>
    <property type="molecule type" value="Genomic_DNA"/>
</dbReference>
<feature type="region of interest" description="Disordered" evidence="1">
    <location>
        <begin position="43"/>
        <end position="63"/>
    </location>
</feature>
<evidence type="ECO:0000313" key="3">
    <source>
        <dbReference type="Proteomes" id="UP001500618"/>
    </source>
</evidence>
<sequence length="289" mass="29563">MSGGFGPASGLGVSNRPGSGTLVSTGPVSAGVVSGVPSSRGTVYGRGVRPVGGPETEPSVDLGPPAGADLPAHGLATAELDRLELPVDPSGVILGADVESRPVAIRLFREQSTRLTLIGGLWVTRLMLLRALGVGARIVIQTQRPGAWQGWGKWATGFDDRVEVVQTAPMAVAPGSASAPVLVVNDSGPSPAPLASGLGPWQTRLTVLPELSAFGFGAVADSDLVLMQRLSPAESSAAGAVLRLTSQTAGLMQAMHDDMLALLGGGADRYLWVNATPIEREAFGPPRRG</sequence>
<reference evidence="2 3" key="1">
    <citation type="journal article" date="2019" name="Int. J. Syst. Evol. Microbiol.">
        <title>The Global Catalogue of Microorganisms (GCM) 10K type strain sequencing project: providing services to taxonomists for standard genome sequencing and annotation.</title>
        <authorList>
            <consortium name="The Broad Institute Genomics Platform"/>
            <consortium name="The Broad Institute Genome Sequencing Center for Infectious Disease"/>
            <person name="Wu L."/>
            <person name="Ma J."/>
        </authorList>
    </citation>
    <scope>NUCLEOTIDE SEQUENCE [LARGE SCALE GENOMIC DNA]</scope>
    <source>
        <strain evidence="2 3">JCM 14718</strain>
    </source>
</reference>
<feature type="compositionally biased region" description="Low complexity" evidence="1">
    <location>
        <begin position="43"/>
        <end position="53"/>
    </location>
</feature>
<proteinExistence type="predicted"/>